<dbReference type="CDD" id="cd00085">
    <property type="entry name" value="HNHc"/>
    <property type="match status" value="1"/>
</dbReference>
<name>A0A2T1GKI7_9CYAN</name>
<dbReference type="PROSITE" id="PS00028">
    <property type="entry name" value="ZINC_FINGER_C2H2_1"/>
    <property type="match status" value="1"/>
</dbReference>
<organism evidence="2 3">
    <name type="scientific">Chamaesiphon polymorphus CCALA 037</name>
    <dbReference type="NCBI Taxonomy" id="2107692"/>
    <lineage>
        <taxon>Bacteria</taxon>
        <taxon>Bacillati</taxon>
        <taxon>Cyanobacteriota</taxon>
        <taxon>Cyanophyceae</taxon>
        <taxon>Gomontiellales</taxon>
        <taxon>Chamaesiphonaceae</taxon>
        <taxon>Chamaesiphon</taxon>
    </lineage>
</organism>
<sequence>MRFVPTPLSPLLANIALNGIERIHRYRTTASAWKEPSIRYADDMVIILRTEDNADEILNKINQFLAARGMKVSERKTKITATTDGFDFLGWNFKVQQNGKFRSTPSVDNFNAFRKKVKYIINNSSYGATVKATKLAPIVRGWRNYHKYCKMDGTRNSLWHIQSRTFKVFNKETKQNSRTAKKLIDAAFPKVSYAENRHAMVKGEKSPYDGDVQYWSKRNSKLYDGLTSKVLDRQHHSCASCGYKLTSEEKVNLHHIDGNHDNWNLKNLEALHQSCHQHTHMSKAPRLEYRELDARKRARPDLTGRGGV</sequence>
<dbReference type="Proteomes" id="UP000238937">
    <property type="component" value="Unassembled WGS sequence"/>
</dbReference>
<dbReference type="InterPro" id="IPR003615">
    <property type="entry name" value="HNH_nuc"/>
</dbReference>
<protein>
    <recommendedName>
        <fullName evidence="1">Reverse transcriptase domain-containing protein</fullName>
    </recommendedName>
</protein>
<dbReference type="EMBL" id="PVWO01000040">
    <property type="protein sequence ID" value="PSB58323.1"/>
    <property type="molecule type" value="Genomic_DNA"/>
</dbReference>
<comment type="caution">
    <text evidence="2">The sequence shown here is derived from an EMBL/GenBank/DDBJ whole genome shotgun (WGS) entry which is preliminary data.</text>
</comment>
<dbReference type="InterPro" id="IPR043502">
    <property type="entry name" value="DNA/RNA_pol_sf"/>
</dbReference>
<dbReference type="InterPro" id="IPR013087">
    <property type="entry name" value="Znf_C2H2_type"/>
</dbReference>
<dbReference type="PANTHER" id="PTHR34047:SF8">
    <property type="entry name" value="PROTEIN YKFC"/>
    <property type="match status" value="1"/>
</dbReference>
<dbReference type="SUPFAM" id="SSF56672">
    <property type="entry name" value="DNA/RNA polymerases"/>
    <property type="match status" value="1"/>
</dbReference>
<dbReference type="Pfam" id="PF00078">
    <property type="entry name" value="RVT_1"/>
    <property type="match status" value="1"/>
</dbReference>
<accession>A0A2T1GKI7</accession>
<dbReference type="InterPro" id="IPR051083">
    <property type="entry name" value="GrpII_Intron_Splice-Mob/Def"/>
</dbReference>
<dbReference type="AlphaFoldDB" id="A0A2T1GKI7"/>
<proteinExistence type="predicted"/>
<gene>
    <name evidence="2" type="ORF">C7B77_05290</name>
</gene>
<dbReference type="OrthoDB" id="571126at2"/>
<dbReference type="PANTHER" id="PTHR34047">
    <property type="entry name" value="NUCLEAR INTRON MATURASE 1, MITOCHONDRIAL-RELATED"/>
    <property type="match status" value="1"/>
</dbReference>
<dbReference type="SMART" id="SM00507">
    <property type="entry name" value="HNHc"/>
    <property type="match status" value="1"/>
</dbReference>
<evidence type="ECO:0000313" key="2">
    <source>
        <dbReference type="EMBL" id="PSB58323.1"/>
    </source>
</evidence>
<dbReference type="PROSITE" id="PS50878">
    <property type="entry name" value="RT_POL"/>
    <property type="match status" value="1"/>
</dbReference>
<dbReference type="InterPro" id="IPR013597">
    <property type="entry name" value="Mat_intron_G2"/>
</dbReference>
<dbReference type="InterPro" id="IPR000477">
    <property type="entry name" value="RT_dom"/>
</dbReference>
<dbReference type="Pfam" id="PF08388">
    <property type="entry name" value="GIIM"/>
    <property type="match status" value="1"/>
</dbReference>
<reference evidence="2 3" key="1">
    <citation type="submission" date="2018-03" db="EMBL/GenBank/DDBJ databases">
        <title>The ancient ancestry and fast evolution of plastids.</title>
        <authorList>
            <person name="Moore K.R."/>
            <person name="Magnabosco C."/>
            <person name="Momper L."/>
            <person name="Gold D.A."/>
            <person name="Bosak T."/>
            <person name="Fournier G.P."/>
        </authorList>
    </citation>
    <scope>NUCLEOTIDE SEQUENCE [LARGE SCALE GENOMIC DNA]</scope>
    <source>
        <strain evidence="2 3">CCALA 037</strain>
    </source>
</reference>
<evidence type="ECO:0000313" key="3">
    <source>
        <dbReference type="Proteomes" id="UP000238937"/>
    </source>
</evidence>
<evidence type="ECO:0000259" key="1">
    <source>
        <dbReference type="PROSITE" id="PS50878"/>
    </source>
</evidence>
<dbReference type="CDD" id="cd01651">
    <property type="entry name" value="RT_G2_intron"/>
    <property type="match status" value="1"/>
</dbReference>
<keyword evidence="3" id="KW-1185">Reference proteome</keyword>
<feature type="domain" description="Reverse transcriptase" evidence="1">
    <location>
        <begin position="1"/>
        <end position="93"/>
    </location>
</feature>